<feature type="compositionally biased region" description="Low complexity" evidence="1">
    <location>
        <begin position="666"/>
        <end position="684"/>
    </location>
</feature>
<feature type="region of interest" description="Disordered" evidence="1">
    <location>
        <begin position="290"/>
        <end position="328"/>
    </location>
</feature>
<feature type="region of interest" description="Disordered" evidence="1">
    <location>
        <begin position="630"/>
        <end position="723"/>
    </location>
</feature>
<evidence type="ECO:0000313" key="3">
    <source>
        <dbReference type="Proteomes" id="UP001153365"/>
    </source>
</evidence>
<keyword evidence="3" id="KW-1185">Reference proteome</keyword>
<name>A0AAV0ADM2_PHAPC</name>
<feature type="compositionally biased region" description="Low complexity" evidence="1">
    <location>
        <begin position="308"/>
        <end position="324"/>
    </location>
</feature>
<feature type="compositionally biased region" description="Polar residues" evidence="1">
    <location>
        <begin position="75"/>
        <end position="84"/>
    </location>
</feature>
<sequence>MSSTSLDLDGMVNPNSHLRITSSNFKLSQSDIRSTNQSELNNHQKHSTLSTPSPIRRNNINRPSHSINHWIALNQSDNNSTNTPLQPPPSKSHSTSASPTSSSPREGERRSFQGDHHRYRFMGYAQPSSNQTSPQSRLTSSNSPRRPSPGDRTHPSQKNNPLGPRDERRQSRGPLPIVLKQHLGPPSNAHYSPHYGSTAHRQPTSKRKPAPATSPNHQNLFSPDQPSRALTPESPSPSSRRRQVNDFSTSDSTSQGPAPVVKPRKSRSPSPSPLGSGFVKKLGSVIASPFKTSNSRAGSDASEIGPDARGASRSPGARRNSRNGALEDLVPTTKEHLPNMPTPGCGPCPEPLLIDSNLKSRMTPAEQIIHNHRMNEAVVVPEPNHQVLRVVNGCPTTSTTASVRPRPDVMSAFERPQEIHSQINADRPPSEISQRPSKASCSKCDELEKRLCTQLQQIQDLERSLENQTAKLDQLKNWSTAKITTLDHALKSQDSLLQDLQERFYEFSGKPDVKSDYLIALQKDFVELHSRLSELELRSSLSVEGSKQLTSEEIRNVQSRSSNEGRESLIASPAPSTIPTSVCERFPSSSQISNPSDSSEATKDQSDSQKAQHGISSLIASTLQQLPAEMTTPRKPASWKASSPANLASKLAPPPGTSPRSHSGFRSAPTTPSSRSPRPRYTSALGIKASSPLNLRSSSANEDDVVSQNSNTETGKLPGSPLAPLNFTKKPQRGNTVTEPSTPVSRHIGAWEVLEKSKKQSIDPINFHSRKLSVLGDRNTNVQETITTKPLVIRGNKKPVGDLIRMFDN</sequence>
<feature type="compositionally biased region" description="Low complexity" evidence="1">
    <location>
        <begin position="91"/>
        <end position="104"/>
    </location>
</feature>
<protein>
    <submittedName>
        <fullName evidence="2">Uncharacterized protein</fullName>
    </submittedName>
</protein>
<feature type="non-terminal residue" evidence="2">
    <location>
        <position position="1"/>
    </location>
</feature>
<evidence type="ECO:0000256" key="1">
    <source>
        <dbReference type="SAM" id="MobiDB-lite"/>
    </source>
</evidence>
<feature type="non-terminal residue" evidence="2">
    <location>
        <position position="809"/>
    </location>
</feature>
<dbReference type="EMBL" id="CALTRL010000043">
    <property type="protein sequence ID" value="CAH7666105.1"/>
    <property type="molecule type" value="Genomic_DNA"/>
</dbReference>
<reference evidence="2" key="1">
    <citation type="submission" date="2022-06" db="EMBL/GenBank/DDBJ databases">
        <authorList>
            <consortium name="SYNGENTA / RWTH Aachen University"/>
        </authorList>
    </citation>
    <scope>NUCLEOTIDE SEQUENCE</scope>
</reference>
<evidence type="ECO:0000313" key="2">
    <source>
        <dbReference type="EMBL" id="CAH7666105.1"/>
    </source>
</evidence>
<feature type="compositionally biased region" description="Polar residues" evidence="1">
    <location>
        <begin position="213"/>
        <end position="225"/>
    </location>
</feature>
<feature type="compositionally biased region" description="Polar residues" evidence="1">
    <location>
        <begin position="691"/>
        <end position="714"/>
    </location>
</feature>
<feature type="region of interest" description="Disordered" evidence="1">
    <location>
        <begin position="75"/>
        <end position="112"/>
    </location>
</feature>
<dbReference type="Proteomes" id="UP001153365">
    <property type="component" value="Unassembled WGS sequence"/>
</dbReference>
<comment type="caution">
    <text evidence="2">The sequence shown here is derived from an EMBL/GenBank/DDBJ whole genome shotgun (WGS) entry which is preliminary data.</text>
</comment>
<proteinExistence type="predicted"/>
<feature type="compositionally biased region" description="Polar residues" evidence="1">
    <location>
        <begin position="126"/>
        <end position="145"/>
    </location>
</feature>
<organism evidence="2 3">
    <name type="scientific">Phakopsora pachyrhizi</name>
    <name type="common">Asian soybean rust disease fungus</name>
    <dbReference type="NCBI Taxonomy" id="170000"/>
    <lineage>
        <taxon>Eukaryota</taxon>
        <taxon>Fungi</taxon>
        <taxon>Dikarya</taxon>
        <taxon>Basidiomycota</taxon>
        <taxon>Pucciniomycotina</taxon>
        <taxon>Pucciniomycetes</taxon>
        <taxon>Pucciniales</taxon>
        <taxon>Phakopsoraceae</taxon>
        <taxon>Phakopsora</taxon>
    </lineage>
</organism>
<feature type="region of interest" description="Disordered" evidence="1">
    <location>
        <begin position="548"/>
        <end position="613"/>
    </location>
</feature>
<feature type="compositionally biased region" description="Polar residues" evidence="1">
    <location>
        <begin position="245"/>
        <end position="256"/>
    </location>
</feature>
<accession>A0AAV0ADM2</accession>
<dbReference type="AlphaFoldDB" id="A0AAV0ADM2"/>
<feature type="region of interest" description="Disordered" evidence="1">
    <location>
        <begin position="125"/>
        <end position="278"/>
    </location>
</feature>
<gene>
    <name evidence="2" type="ORF">PPACK8108_LOCUS426</name>
</gene>
<feature type="compositionally biased region" description="Low complexity" evidence="1">
    <location>
        <begin position="588"/>
        <end position="599"/>
    </location>
</feature>
<feature type="region of interest" description="Disordered" evidence="1">
    <location>
        <begin position="26"/>
        <end position="62"/>
    </location>
</feature>